<reference evidence="2 4" key="1">
    <citation type="journal article" date="2016" name="Genome Announc.">
        <title>Draft Genome Sequence of Paenibacillus amylolyticus Heshi-A3, Isolated from Fermented Rice Bran in a Japanese Fermented Seafood Dish.</title>
        <authorList>
            <person name="Akuzawa S."/>
            <person name="Nagaoka J."/>
            <person name="Kanekatsu M."/>
            <person name="Kubota E."/>
            <person name="Ohtake R."/>
            <person name="Suzuki T."/>
            <person name="Kanesaki Y."/>
        </authorList>
    </citation>
    <scope>NUCLEOTIDE SEQUENCE [LARGE SCALE GENOMIC DNA]</scope>
    <source>
        <strain evidence="2 4">Heshi-A3</strain>
    </source>
</reference>
<reference evidence="3 5" key="3">
    <citation type="submission" date="2016-11" db="EMBL/GenBank/DDBJ databases">
        <title>Paenibacillus species isolates.</title>
        <authorList>
            <person name="Beno S.M."/>
        </authorList>
    </citation>
    <scope>NUCLEOTIDE SEQUENCE [LARGE SCALE GENOMIC DNA]</scope>
    <source>
        <strain evidence="3 5">FSL H8-0246</strain>
    </source>
</reference>
<dbReference type="Proteomes" id="UP000187134">
    <property type="component" value="Unassembled WGS sequence"/>
</dbReference>
<dbReference type="EMBL" id="BCNV01000014">
    <property type="protein sequence ID" value="GAS85837.1"/>
    <property type="molecule type" value="Genomic_DNA"/>
</dbReference>
<organism evidence="2 4">
    <name type="scientific">Paenibacillus amylolyticus</name>
    <dbReference type="NCBI Taxonomy" id="1451"/>
    <lineage>
        <taxon>Bacteria</taxon>
        <taxon>Bacillati</taxon>
        <taxon>Bacillota</taxon>
        <taxon>Bacilli</taxon>
        <taxon>Bacillales</taxon>
        <taxon>Paenibacillaceae</taxon>
        <taxon>Paenibacillus</taxon>
    </lineage>
</organism>
<reference evidence="4" key="2">
    <citation type="submission" date="2016-01" db="EMBL/GenBank/DDBJ databases">
        <title>Draft Genome Sequence of Paenibacillus amylolyticus Heshi-A3 that Was Isolated from Fermented Rice Bran with Aging Salted Mackerel, Which Was Named Heshiko as Traditional Fermented Seafood in Japan.</title>
        <authorList>
            <person name="Akuzawa S."/>
            <person name="Nakagawa J."/>
            <person name="Kanekatsu T."/>
            <person name="Kubota E."/>
            <person name="Ohtake R."/>
            <person name="Suzuki T."/>
            <person name="Kanesaki Y."/>
        </authorList>
    </citation>
    <scope>NUCLEOTIDE SEQUENCE [LARGE SCALE GENOMIC DNA]</scope>
    <source>
        <strain evidence="4">Heshi-A3</strain>
    </source>
</reference>
<evidence type="ECO:0000313" key="2">
    <source>
        <dbReference type="EMBL" id="GAS85837.1"/>
    </source>
</evidence>
<name>A0A100VTJ7_PAEAM</name>
<accession>A0A100VTJ7</accession>
<sequence length="69" mass="7507">MNALIPPHGELALFLQKHILFVSKRAQGHMMDGELEGSCGEPGEEQSFKGIQSEGGGDSVFFILELSFL</sequence>
<dbReference type="Proteomes" id="UP000069697">
    <property type="component" value="Unassembled WGS sequence"/>
</dbReference>
<evidence type="ECO:0000313" key="3">
    <source>
        <dbReference type="EMBL" id="OMF05071.1"/>
    </source>
</evidence>
<comment type="caution">
    <text evidence="2">The sequence shown here is derived from an EMBL/GenBank/DDBJ whole genome shotgun (WGS) entry which is preliminary data.</text>
</comment>
<evidence type="ECO:0000313" key="4">
    <source>
        <dbReference type="Proteomes" id="UP000069697"/>
    </source>
</evidence>
<feature type="region of interest" description="Disordered" evidence="1">
    <location>
        <begin position="32"/>
        <end position="53"/>
    </location>
</feature>
<proteinExistence type="predicted"/>
<evidence type="ECO:0000256" key="1">
    <source>
        <dbReference type="SAM" id="MobiDB-lite"/>
    </source>
</evidence>
<evidence type="ECO:0000313" key="5">
    <source>
        <dbReference type="Proteomes" id="UP000187134"/>
    </source>
</evidence>
<dbReference type="AlphaFoldDB" id="A0A100VTJ7"/>
<protein>
    <submittedName>
        <fullName evidence="2">Uncharacterized protein</fullName>
    </submittedName>
</protein>
<dbReference type="EMBL" id="MRTJ01000026">
    <property type="protein sequence ID" value="OMF05071.1"/>
    <property type="molecule type" value="Genomic_DNA"/>
</dbReference>
<gene>
    <name evidence="3" type="ORF">BK131_28930</name>
    <name evidence="2" type="ORF">PAHA3_5989</name>
</gene>